<dbReference type="SUPFAM" id="SSF82171">
    <property type="entry name" value="DPP6 N-terminal domain-like"/>
    <property type="match status" value="1"/>
</dbReference>
<feature type="signal peptide" evidence="1">
    <location>
        <begin position="1"/>
        <end position="28"/>
    </location>
</feature>
<dbReference type="GO" id="GO:0006508">
    <property type="term" value="P:proteolysis"/>
    <property type="evidence" value="ECO:0007669"/>
    <property type="project" value="InterPro"/>
</dbReference>
<dbReference type="PANTHER" id="PTHR11731">
    <property type="entry name" value="PROTEASE FAMILY S9B,C DIPEPTIDYL-PEPTIDASE IV-RELATED"/>
    <property type="match status" value="1"/>
</dbReference>
<dbReference type="GO" id="GO:0008236">
    <property type="term" value="F:serine-type peptidase activity"/>
    <property type="evidence" value="ECO:0007669"/>
    <property type="project" value="InterPro"/>
</dbReference>
<dbReference type="KEGG" id="cman:A9D14_05660"/>
<evidence type="ECO:0000313" key="5">
    <source>
        <dbReference type="Proteomes" id="UP000195807"/>
    </source>
</evidence>
<dbReference type="PANTHER" id="PTHR11731:SF193">
    <property type="entry name" value="DIPEPTIDYL PEPTIDASE 9"/>
    <property type="match status" value="1"/>
</dbReference>
<dbReference type="InterPro" id="IPR029058">
    <property type="entry name" value="AB_hydrolase_fold"/>
</dbReference>
<sequence length="764" mass="84395">MTRVSTTVLRLAASALVLGAVMGGSAMAQPGYDLPGTPAQAMAVPEVPQKELTLERIAGSPSLNGASPRAMKLSPDGRWLTLLRPRDDDRYRYDLWAYDRQGGEWSMLVDSEAFGPGRELSEAEKMQRERARIASLKGIVSYEWAEDSQSILVPLDGDLFLAKLDGTVTRLTDSEEGELNPAISPDNARVSFVREGRLYVAPIGGTPVAITPVEASDTVHWGEAEFVAQEEMDRDYGYKWSPDGKRIAVLRYDEAPVAVVTRTSIGAGSTTTYDQRYPLAGTDNVLIDLFVMDPDGGDLVKADLGAERDIYVTRVDWAPDGSLYVQRQNRAQSRLDLLKIDPATGKSTLVFTETAAEGHWINQTSDYRFLKDGSLIWRSERSGFGHLWRLADGAWTQLTSGDWVVTGLLGVDDQAGMLWFKGRKDTPLEDHIYRLDYANGGAPERLTQPGWFYGGSMDGAGRTMIVNRSNPAQPTQYYLADNAGQRLTWLMENALDADHPYAPYAASHAAARFGTLAAEDGSTLYWKMLTPKMEKGKRYPVLFHHYGGPHAQEVDRAWGSTIAQYFVDLGYIWFQIDNRGSDNRGVEFERQIREAMGTVEVTDQKTGGTWLKTLPFVDPDRIAIYGGSYGGYMTLKMLEADPGFYAAGVAASSVTKWELYDTFYTERYMGDPREVPEAYEASNTIADAAQMSDPLLIIHGMSDDNVVMDNTTAMVAAMQEANVPFEMMLYPGFGHVVSGPVITQHYYGAITRFLTQNGVPPGGR</sequence>
<dbReference type="Gene3D" id="3.40.50.1820">
    <property type="entry name" value="alpha/beta hydrolase"/>
    <property type="match status" value="1"/>
</dbReference>
<organism evidence="4 5">
    <name type="scientific">Croceicoccus marinus</name>
    <dbReference type="NCBI Taxonomy" id="450378"/>
    <lineage>
        <taxon>Bacteria</taxon>
        <taxon>Pseudomonadati</taxon>
        <taxon>Pseudomonadota</taxon>
        <taxon>Alphaproteobacteria</taxon>
        <taxon>Sphingomonadales</taxon>
        <taxon>Erythrobacteraceae</taxon>
        <taxon>Croceicoccus</taxon>
    </lineage>
</organism>
<dbReference type="Pfam" id="PF00930">
    <property type="entry name" value="DPPIV_N"/>
    <property type="match status" value="1"/>
</dbReference>
<gene>
    <name evidence="4" type="ORF">A9D14_05660</name>
</gene>
<reference evidence="4 5" key="1">
    <citation type="submission" date="2017-01" db="EMBL/GenBank/DDBJ databases">
        <title>Complete genome sequence of esterase-producing bacterium Croceicoccus marinus E4A9.</title>
        <authorList>
            <person name="Wu Y.-H."/>
            <person name="Cheng H."/>
            <person name="Xu L."/>
            <person name="Huo Y.-Y."/>
            <person name="Wang C.-S."/>
            <person name="Xu X.-W."/>
        </authorList>
    </citation>
    <scope>NUCLEOTIDE SEQUENCE [LARGE SCALE GENOMIC DNA]</scope>
    <source>
        <strain evidence="4 5">E4A9</strain>
    </source>
</reference>
<keyword evidence="5" id="KW-1185">Reference proteome</keyword>
<dbReference type="Proteomes" id="UP000195807">
    <property type="component" value="Chromosome"/>
</dbReference>
<feature type="domain" description="Peptidase S9 prolyl oligopeptidase catalytic" evidence="2">
    <location>
        <begin position="561"/>
        <end position="756"/>
    </location>
</feature>
<evidence type="ECO:0000259" key="2">
    <source>
        <dbReference type="Pfam" id="PF00326"/>
    </source>
</evidence>
<keyword evidence="1" id="KW-0732">Signal</keyword>
<evidence type="ECO:0000259" key="3">
    <source>
        <dbReference type="Pfam" id="PF00930"/>
    </source>
</evidence>
<dbReference type="AlphaFoldDB" id="A0A1Z1FAD0"/>
<dbReference type="SUPFAM" id="SSF53474">
    <property type="entry name" value="alpha/beta-Hydrolases"/>
    <property type="match status" value="1"/>
</dbReference>
<dbReference type="GO" id="GO:0008239">
    <property type="term" value="F:dipeptidyl-peptidase activity"/>
    <property type="evidence" value="ECO:0007669"/>
    <property type="project" value="TreeGrafter"/>
</dbReference>
<feature type="domain" description="Dipeptidylpeptidase IV N-terminal" evidence="3">
    <location>
        <begin position="159"/>
        <end position="474"/>
    </location>
</feature>
<dbReference type="STRING" id="450378.GCA_001661675_01132"/>
<protein>
    <submittedName>
        <fullName evidence="4">S9 family peptidase</fullName>
    </submittedName>
</protein>
<evidence type="ECO:0000313" key="4">
    <source>
        <dbReference type="EMBL" id="ARU15759.1"/>
    </source>
</evidence>
<dbReference type="InterPro" id="IPR001375">
    <property type="entry name" value="Peptidase_S9_cat"/>
</dbReference>
<feature type="chain" id="PRO_5011734450" evidence="1">
    <location>
        <begin position="29"/>
        <end position="764"/>
    </location>
</feature>
<dbReference type="Gene3D" id="2.140.10.30">
    <property type="entry name" value="Dipeptidylpeptidase IV, N-terminal domain"/>
    <property type="match status" value="1"/>
</dbReference>
<dbReference type="Pfam" id="PF00326">
    <property type="entry name" value="Peptidase_S9"/>
    <property type="match status" value="1"/>
</dbReference>
<dbReference type="EMBL" id="CP019602">
    <property type="protein sequence ID" value="ARU15759.1"/>
    <property type="molecule type" value="Genomic_DNA"/>
</dbReference>
<evidence type="ECO:0000256" key="1">
    <source>
        <dbReference type="SAM" id="SignalP"/>
    </source>
</evidence>
<dbReference type="InterPro" id="IPR002469">
    <property type="entry name" value="Peptidase_S9B_N"/>
</dbReference>
<dbReference type="InterPro" id="IPR050278">
    <property type="entry name" value="Serine_Prot_S9B/DPPIV"/>
</dbReference>
<accession>A0A1Z1FAD0</accession>
<name>A0A1Z1FAD0_9SPHN</name>
<proteinExistence type="predicted"/>